<dbReference type="AlphaFoldDB" id="A0A485AKH8"/>
<organism evidence="2 3">
    <name type="scientific">Raoultella planticola</name>
    <name type="common">Klebsiella planticola</name>
    <dbReference type="NCBI Taxonomy" id="575"/>
    <lineage>
        <taxon>Bacteria</taxon>
        <taxon>Pseudomonadati</taxon>
        <taxon>Pseudomonadota</taxon>
        <taxon>Gammaproteobacteria</taxon>
        <taxon>Enterobacterales</taxon>
        <taxon>Enterobacteriaceae</taxon>
        <taxon>Klebsiella/Raoultella group</taxon>
        <taxon>Raoultella</taxon>
    </lineage>
</organism>
<evidence type="ECO:0000313" key="3">
    <source>
        <dbReference type="Proteomes" id="UP000345637"/>
    </source>
</evidence>
<evidence type="ECO:0000313" key="2">
    <source>
        <dbReference type="EMBL" id="VFS61512.1"/>
    </source>
</evidence>
<feature type="coiled-coil region" evidence="1">
    <location>
        <begin position="47"/>
        <end position="74"/>
    </location>
</feature>
<dbReference type="NCBIfam" id="TIGR02976">
    <property type="entry name" value="phageshock_pspB"/>
    <property type="match status" value="1"/>
</dbReference>
<gene>
    <name evidence="2" type="primary">pspB</name>
    <name evidence="2" type="ORF">NCTC12998_01550</name>
</gene>
<dbReference type="Pfam" id="PF06667">
    <property type="entry name" value="PspB"/>
    <property type="match status" value="1"/>
</dbReference>
<sequence length="85" mass="10080">MRRRSLTVRSTHEYAFYCHTSDAVCAVRFTGLAWLHYNNRTASGSLSQNEQQRLLQLTDDAKRMRERIQTLEDILDAEHPNWRDK</sequence>
<accession>A0A485AKH8</accession>
<dbReference type="InterPro" id="IPR009554">
    <property type="entry name" value="Phageshock_PspB"/>
</dbReference>
<proteinExistence type="predicted"/>
<dbReference type="GO" id="GO:0006355">
    <property type="term" value="P:regulation of DNA-templated transcription"/>
    <property type="evidence" value="ECO:0007669"/>
    <property type="project" value="InterPro"/>
</dbReference>
<reference evidence="2 3" key="1">
    <citation type="submission" date="2019-03" db="EMBL/GenBank/DDBJ databases">
        <authorList>
            <consortium name="Pathogen Informatics"/>
        </authorList>
    </citation>
    <scope>NUCLEOTIDE SEQUENCE [LARGE SCALE GENOMIC DNA]</scope>
    <source>
        <strain evidence="2 3">NCTC12998</strain>
    </source>
</reference>
<name>A0A485AKH8_RAOPL</name>
<keyword evidence="1" id="KW-0175">Coiled coil</keyword>
<dbReference type="GO" id="GO:0009271">
    <property type="term" value="P:phage shock"/>
    <property type="evidence" value="ECO:0007669"/>
    <property type="project" value="InterPro"/>
</dbReference>
<dbReference type="EMBL" id="CAADJE010000018">
    <property type="protein sequence ID" value="VFS61512.1"/>
    <property type="molecule type" value="Genomic_DNA"/>
</dbReference>
<evidence type="ECO:0000256" key="1">
    <source>
        <dbReference type="SAM" id="Coils"/>
    </source>
</evidence>
<dbReference type="Proteomes" id="UP000345637">
    <property type="component" value="Unassembled WGS sequence"/>
</dbReference>
<protein>
    <submittedName>
        <fullName evidence="2">Phage shock protein B</fullName>
    </submittedName>
</protein>